<protein>
    <recommendedName>
        <fullName evidence="3">Exocyst complex component Sec6</fullName>
    </recommendedName>
</protein>
<evidence type="ECO:0000256" key="1">
    <source>
        <dbReference type="SAM" id="MobiDB-lite"/>
    </source>
</evidence>
<evidence type="ECO:0000313" key="2">
    <source>
        <dbReference type="EMBL" id="CAD9489015.1"/>
    </source>
</evidence>
<feature type="compositionally biased region" description="Polar residues" evidence="1">
    <location>
        <begin position="202"/>
        <end position="213"/>
    </location>
</feature>
<name>A0A7S2HFB0_9STRA</name>
<sequence length="447" mass="49634">MILLFAMYTRQLAHRDIYLMDVEGCCAAANDFAKISELVEDWAIHMDARFVVEHGADGETADNEKGLILMKERELPDLVRLYSMDGEYCLRLACRFALDTMEEQLVGKEGVCGRGWEEDGIIPSIETSDDCPTAKPGAALTALLGTTEEFLNDAEECLCDEHQYSKVIEATIRGVKVHYVGRLLGRSERVRRRRTAMRSRTTQNQNSEENMSNPAVPFADPNVAARRIAEDIYTLKSFFRPWVLEMPAINQHIEVVFAPVMAMQKCLEVAGDVSRIGSEGTYDFVAELFDILNDDLEMTTKLIQDLWGLAMSLSGGAASIVVPASVKEEICRVANNATSRDEGSASTNCHVTPRFRVRGLSLRHLLLQLYCSAENSCNDIIVAPIPKYVPILSRKKAVAALKADFAAAGKRLSNMSLSKSLSTEKMKKKANDFLKTCREGGKLSSRN</sequence>
<organism evidence="2">
    <name type="scientific">Helicotheca tamesis</name>
    <dbReference type="NCBI Taxonomy" id="374047"/>
    <lineage>
        <taxon>Eukaryota</taxon>
        <taxon>Sar</taxon>
        <taxon>Stramenopiles</taxon>
        <taxon>Ochrophyta</taxon>
        <taxon>Bacillariophyta</taxon>
        <taxon>Mediophyceae</taxon>
        <taxon>Lithodesmiophycidae</taxon>
        <taxon>Lithodesmiales</taxon>
        <taxon>Lithodesmiaceae</taxon>
        <taxon>Helicotheca</taxon>
    </lineage>
</organism>
<reference evidence="2" key="1">
    <citation type="submission" date="2021-01" db="EMBL/GenBank/DDBJ databases">
        <authorList>
            <person name="Corre E."/>
            <person name="Pelletier E."/>
            <person name="Niang G."/>
            <person name="Scheremetjew M."/>
            <person name="Finn R."/>
            <person name="Kale V."/>
            <person name="Holt S."/>
            <person name="Cochrane G."/>
            <person name="Meng A."/>
            <person name="Brown T."/>
            <person name="Cohen L."/>
        </authorList>
    </citation>
    <scope>NUCLEOTIDE SEQUENCE</scope>
    <source>
        <strain evidence="2">CCMP826</strain>
    </source>
</reference>
<proteinExistence type="predicted"/>
<accession>A0A7S2HFB0</accession>
<evidence type="ECO:0008006" key="3">
    <source>
        <dbReference type="Google" id="ProtNLM"/>
    </source>
</evidence>
<dbReference type="EMBL" id="HBGV01008438">
    <property type="protein sequence ID" value="CAD9489015.1"/>
    <property type="molecule type" value="Transcribed_RNA"/>
</dbReference>
<feature type="region of interest" description="Disordered" evidence="1">
    <location>
        <begin position="192"/>
        <end position="216"/>
    </location>
</feature>
<gene>
    <name evidence="2" type="ORF">HTAM1171_LOCUS5216</name>
</gene>
<dbReference type="AlphaFoldDB" id="A0A7S2HFB0"/>